<evidence type="ECO:0008006" key="4">
    <source>
        <dbReference type="Google" id="ProtNLM"/>
    </source>
</evidence>
<evidence type="ECO:0000256" key="1">
    <source>
        <dbReference type="SAM" id="Phobius"/>
    </source>
</evidence>
<gene>
    <name evidence="2" type="ORF">LKACC12383_01805</name>
</gene>
<feature type="transmembrane region" description="Helical" evidence="1">
    <location>
        <begin position="7"/>
        <end position="26"/>
    </location>
</feature>
<dbReference type="EMBL" id="MXAL01000008">
    <property type="protein sequence ID" value="OWF32582.1"/>
    <property type="molecule type" value="Genomic_DNA"/>
</dbReference>
<organism evidence="2 3">
    <name type="scientific">Companilactobacillus kimchii</name>
    <dbReference type="NCBI Taxonomy" id="2801452"/>
    <lineage>
        <taxon>Bacteria</taxon>
        <taxon>Bacillati</taxon>
        <taxon>Bacillota</taxon>
        <taxon>Bacilli</taxon>
        <taxon>Lactobacillales</taxon>
        <taxon>Lactobacillaceae</taxon>
        <taxon>Companilactobacillus</taxon>
    </lineage>
</organism>
<protein>
    <recommendedName>
        <fullName evidence="4">Cell surface SD repeat-containing protein</fullName>
    </recommendedName>
</protein>
<dbReference type="RefSeq" id="WP_056967872.1">
    <property type="nucleotide sequence ID" value="NZ_LNUB01000047.1"/>
</dbReference>
<keyword evidence="1" id="KW-0812">Transmembrane</keyword>
<proteinExistence type="predicted"/>
<dbReference type="AlphaFoldDB" id="A0A210P7W6"/>
<evidence type="ECO:0000313" key="3">
    <source>
        <dbReference type="Proteomes" id="UP000196649"/>
    </source>
</evidence>
<dbReference type="Proteomes" id="UP000196649">
    <property type="component" value="Unassembled WGS sequence"/>
</dbReference>
<name>A0A210P7W6_9LACO</name>
<evidence type="ECO:0000313" key="2">
    <source>
        <dbReference type="EMBL" id="OWF32582.1"/>
    </source>
</evidence>
<accession>A0A210P7W6</accession>
<sequence length="649" mass="74015">MILYTNLKIKLLISFIIIFTTAFFLITNEQTIIAETEESNPPYKFKPSPDAKRFWDIGPITTSGYTEQPKEHYYIILGEKLHIETNVERTPLSNFFLVPQYHWWQSTDGITWTDVNKKTNGNSSLDFIPTTIGKTYYQLRTSYVLSHVYTGSIFYSKVATVDVEREPVSAKEVKVHTRADYLFNIDSNITRGTTFAYSSPTPFNATESTKWSVDKPDLATINEDGRIFANTKGKSGIVKVTGTISNKDDTVVSDSKEITIGNGLVDRTAHEGKKARFEIQGLNNDTRDDESGDITINWYKQVDSQHMKLVKSETNLASNDAFYETQKLRLEDDNSKYYAEIVVKQAKGNNSVLIGPATLNVLPPNDPKVEISATITNGTFDTSNTENQLNDVTNGDWINYSIDLYNNSQRDVHDSYVTLPLHLDTQIESIKIGSTEIDNSDYSLSTNEKNQILRINLNNLDMHQEKTLFIATTVKNINDRESFDSQIDFHGLDPDSDEYTSQGNRLNINYINNQLTASIKDLHFEPITLFNHNNLKYRISANNDPNEVISIDDQRRKRRPLKLFLKQESDFENKDNKSIKLPADLRYYDGDSFTSLTNKTLINETTYGQIFNSIKWHKDQGPLLHINNSNPIPGNYSSKLTWQFEDSVT</sequence>
<keyword evidence="1" id="KW-1133">Transmembrane helix</keyword>
<reference evidence="2 3" key="1">
    <citation type="submission" date="2017-03" db="EMBL/GenBank/DDBJ databases">
        <title>Genome sequence of Lactobacillus kimchii KACC 12383.</title>
        <authorList>
            <person name="Chun J."/>
        </authorList>
    </citation>
    <scope>NUCLEOTIDE SEQUENCE [LARGE SCALE GENOMIC DNA]</scope>
    <source>
        <strain evidence="2 3">KACC 12383</strain>
    </source>
</reference>
<comment type="caution">
    <text evidence="2">The sequence shown here is derived from an EMBL/GenBank/DDBJ whole genome shotgun (WGS) entry which is preliminary data.</text>
</comment>
<keyword evidence="1" id="KW-0472">Membrane</keyword>